<protein>
    <submittedName>
        <fullName evidence="1">Unnamed protein product</fullName>
    </submittedName>
</protein>
<gene>
    <name evidence="1" type="ORF">Cboi01_000284700</name>
</gene>
<sequence>MSKVLSTQVVIIGGGIAGLKAAQDLHKAGVNFVVLEARDRFGGRIHTDFSSDAPYDLGASWAHDTLTNPLFDEMVEEAEDYDLYYDDHKPVLFTVDEKNTDNISNIDFEEEKLEQLIDEITKYIELQFFDNLELQDCTLHETVLNYLWKQKKLLTENQIKYAPQMMRNLELWHGISWDNMSSKYAIVDNVGRNCLIRKGYYKVIEKLVNSLPDDKIFKNKIVNKIDRSKSDKVIINTNDGFTYECQYCIVTVPQSILQLSIKDDELKDGKKENKLGSINWVPKLPSDLAESLENMSFGSLGKIIFEFDESFWPNSSDRFIAISKPDPNLFNLLKENKRPKYPEDVYILNKDEVPDHWDFPVLILNLKKISNVPALLVFTQGELTNYIEKNKDKAWDYMKPIISKLSLLKDKKSDKIEVKDINEIKPKNIICSNWSVDPFSRGSYAACAPGNDPTDLVIRLSRGLGNVRFAGEHTILDGAGAVHGAWMSGRREAEHVLVKLGKLDKELDLI</sequence>
<evidence type="ECO:0000313" key="1">
    <source>
        <dbReference type="EMBL" id="GME92695.1"/>
    </source>
</evidence>
<proteinExistence type="predicted"/>
<evidence type="ECO:0000313" key="2">
    <source>
        <dbReference type="Proteomes" id="UP001165101"/>
    </source>
</evidence>
<name>A0ACB5TQM5_CANBO</name>
<reference evidence="1" key="1">
    <citation type="submission" date="2023-04" db="EMBL/GenBank/DDBJ databases">
        <title>Candida boidinii NBRC 1967.</title>
        <authorList>
            <person name="Ichikawa N."/>
            <person name="Sato H."/>
            <person name="Tonouchi N."/>
        </authorList>
    </citation>
    <scope>NUCLEOTIDE SEQUENCE</scope>
    <source>
        <strain evidence="1">NBRC 1967</strain>
    </source>
</reference>
<dbReference type="Proteomes" id="UP001165101">
    <property type="component" value="Unassembled WGS sequence"/>
</dbReference>
<organism evidence="1 2">
    <name type="scientific">Candida boidinii</name>
    <name type="common">Yeast</name>
    <dbReference type="NCBI Taxonomy" id="5477"/>
    <lineage>
        <taxon>Eukaryota</taxon>
        <taxon>Fungi</taxon>
        <taxon>Dikarya</taxon>
        <taxon>Ascomycota</taxon>
        <taxon>Saccharomycotina</taxon>
        <taxon>Pichiomycetes</taxon>
        <taxon>Pichiales</taxon>
        <taxon>Pichiaceae</taxon>
        <taxon>Ogataea</taxon>
        <taxon>Ogataea/Candida clade</taxon>
    </lineage>
</organism>
<keyword evidence="2" id="KW-1185">Reference proteome</keyword>
<accession>A0ACB5TQM5</accession>
<comment type="caution">
    <text evidence="1">The sequence shown here is derived from an EMBL/GenBank/DDBJ whole genome shotgun (WGS) entry which is preliminary data.</text>
</comment>
<dbReference type="EMBL" id="BSXV01001394">
    <property type="protein sequence ID" value="GME92695.1"/>
    <property type="molecule type" value="Genomic_DNA"/>
</dbReference>